<feature type="compositionally biased region" description="Low complexity" evidence="7">
    <location>
        <begin position="566"/>
        <end position="580"/>
    </location>
</feature>
<sequence>MEEKHRSPPINPLLLRIRTSIASLRSTSNYNLLPLTIVSPNTSPIPPTTFRHGRWRTILFPPHFVRRKWGYLSFMLLVIFIIIIRLQLSKRNHVPFEETPAVTGHTKESQQQQTKPLPPVFSTFTDNYPKQLAILILTSSSTSLDTFSKTIIDTWGKIAKQNKSLSVDLWFATPEDTFKKFGWPNIPYNDDEINKVDKEGFENIVNNNDVTEDVSINDNKKGLEKELKDLLKEILQETMIFKEQNQLSDEQKEFQKLTKALHYLYENHLDHYNYILKITDKTFVRLPKLIELLSTLNNTENNFLPKLIGSPNLDHETTKKFCFKGSGYIINKNLLTMIGPHLPYCLATIIKNSKIKNNYLQEDLAIERCFTKYVPMFKGCETFVDSDNNNDGLKKLRGYEFLNLRSDDEINWEKYKKPLEMFNDGYTNGWRFADAIVMGEVKDPSRIINLEEWYGKDGKFNELVEELGGVIPDPEPIPLPKQSDLLTIETIMPTETSNENINDVQSQGSDNIETSNVDVNDGIPTEASNAIVNDGIISEKSIVPIEKSPSETKNIINETNSISKMSISTTSEEKISSQSKINNENDGDYDDATLDVLDNHNGNGEVEVDELSPLSGEELAEP</sequence>
<evidence type="ECO:0000313" key="10">
    <source>
        <dbReference type="Proteomes" id="UP000234323"/>
    </source>
</evidence>
<comment type="caution">
    <text evidence="9">The sequence shown here is derived from an EMBL/GenBank/DDBJ whole genome shotgun (WGS) entry which is preliminary data.</text>
</comment>
<dbReference type="InterPro" id="IPR026050">
    <property type="entry name" value="C1GALT1/C1GALT1_chp1"/>
</dbReference>
<keyword evidence="6 8" id="KW-0472">Membrane</keyword>
<dbReference type="VEuPathDB" id="FungiDB:FUN_018898"/>
<evidence type="ECO:0000256" key="6">
    <source>
        <dbReference type="ARBA" id="ARBA00023136"/>
    </source>
</evidence>
<evidence type="ECO:0008006" key="11">
    <source>
        <dbReference type="Google" id="ProtNLM"/>
    </source>
</evidence>
<evidence type="ECO:0000256" key="4">
    <source>
        <dbReference type="ARBA" id="ARBA00022968"/>
    </source>
</evidence>
<dbReference type="Gene3D" id="3.90.550.50">
    <property type="match status" value="1"/>
</dbReference>
<dbReference type="Proteomes" id="UP000234323">
    <property type="component" value="Unassembled WGS sequence"/>
</dbReference>
<proteinExistence type="inferred from homology"/>
<dbReference type="GO" id="GO:0016263">
    <property type="term" value="F:glycoprotein-N-acetylgalactosamine 3-beta-galactosyltransferase activity"/>
    <property type="evidence" value="ECO:0007669"/>
    <property type="project" value="TreeGrafter"/>
</dbReference>
<dbReference type="PANTHER" id="PTHR23033">
    <property type="entry name" value="BETA1,3-GALACTOSYLTRANSFERASE"/>
    <property type="match status" value="1"/>
</dbReference>
<keyword evidence="5 8" id="KW-1133">Transmembrane helix</keyword>
<evidence type="ECO:0000256" key="8">
    <source>
        <dbReference type="SAM" id="Phobius"/>
    </source>
</evidence>
<dbReference type="GO" id="GO:0016020">
    <property type="term" value="C:membrane"/>
    <property type="evidence" value="ECO:0007669"/>
    <property type="project" value="UniProtKB-SubCell"/>
</dbReference>
<evidence type="ECO:0000256" key="7">
    <source>
        <dbReference type="SAM" id="MobiDB-lite"/>
    </source>
</evidence>
<keyword evidence="10" id="KW-1185">Reference proteome</keyword>
<keyword evidence="3 8" id="KW-0812">Transmembrane</keyword>
<name>A0A2I1G2B1_9GLOM</name>
<comment type="subcellular location">
    <subcellularLocation>
        <location evidence="1">Membrane</location>
        <topology evidence="1">Single-pass type II membrane protein</topology>
    </subcellularLocation>
</comment>
<evidence type="ECO:0000313" key="9">
    <source>
        <dbReference type="EMBL" id="PKY40768.1"/>
    </source>
</evidence>
<evidence type="ECO:0000256" key="3">
    <source>
        <dbReference type="ARBA" id="ARBA00022692"/>
    </source>
</evidence>
<gene>
    <name evidence="9" type="ORF">RhiirA4_395106</name>
</gene>
<evidence type="ECO:0000256" key="5">
    <source>
        <dbReference type="ARBA" id="ARBA00022989"/>
    </source>
</evidence>
<comment type="similarity">
    <text evidence="2">Belongs to the glycosyltransferase 31 family. Beta3-Gal-T subfamily.</text>
</comment>
<keyword evidence="4" id="KW-0735">Signal-anchor</keyword>
<dbReference type="VEuPathDB" id="FungiDB:RhiirFUN_015344"/>
<feature type="region of interest" description="Disordered" evidence="7">
    <location>
        <begin position="565"/>
        <end position="622"/>
    </location>
</feature>
<accession>A0A2I1G2B1</accession>
<dbReference type="VEuPathDB" id="FungiDB:RhiirA1_407389"/>
<evidence type="ECO:0000256" key="1">
    <source>
        <dbReference type="ARBA" id="ARBA00004606"/>
    </source>
</evidence>
<dbReference type="EMBL" id="LLXI01000115">
    <property type="protein sequence ID" value="PKY40768.1"/>
    <property type="molecule type" value="Genomic_DNA"/>
</dbReference>
<dbReference type="PANTHER" id="PTHR23033:SF14">
    <property type="entry name" value="GLYCOPROTEIN-N-ACETYLGALACTOSAMINE 3-BETA-GALACTOSYLTRANSFERASE 1-RELATED"/>
    <property type="match status" value="1"/>
</dbReference>
<protein>
    <recommendedName>
        <fullName evidence="11">Glycosyltransferase family 31 protein</fullName>
    </recommendedName>
</protein>
<reference evidence="9 10" key="1">
    <citation type="submission" date="2015-10" db="EMBL/GenBank/DDBJ databases">
        <title>Genome analyses suggest a sexual origin of heterokaryosis in a supposedly ancient asexual fungus.</title>
        <authorList>
            <person name="Ropars J."/>
            <person name="Sedzielewska K."/>
            <person name="Noel J."/>
            <person name="Charron P."/>
            <person name="Farinelli L."/>
            <person name="Marton T."/>
            <person name="Kruger M."/>
            <person name="Pelin A."/>
            <person name="Brachmann A."/>
            <person name="Corradi N."/>
        </authorList>
    </citation>
    <scope>NUCLEOTIDE SEQUENCE [LARGE SCALE GENOMIC DNA]</scope>
    <source>
        <strain evidence="9 10">A4</strain>
    </source>
</reference>
<dbReference type="AlphaFoldDB" id="A0A2I1G2B1"/>
<evidence type="ECO:0000256" key="2">
    <source>
        <dbReference type="ARBA" id="ARBA00006462"/>
    </source>
</evidence>
<feature type="transmembrane region" description="Helical" evidence="8">
    <location>
        <begin position="69"/>
        <end position="88"/>
    </location>
</feature>
<organism evidence="9 10">
    <name type="scientific">Rhizophagus irregularis</name>
    <dbReference type="NCBI Taxonomy" id="588596"/>
    <lineage>
        <taxon>Eukaryota</taxon>
        <taxon>Fungi</taxon>
        <taxon>Fungi incertae sedis</taxon>
        <taxon>Mucoromycota</taxon>
        <taxon>Glomeromycotina</taxon>
        <taxon>Glomeromycetes</taxon>
        <taxon>Glomerales</taxon>
        <taxon>Glomeraceae</taxon>
        <taxon>Rhizophagus</taxon>
    </lineage>
</organism>